<evidence type="ECO:0000313" key="3">
    <source>
        <dbReference type="Proteomes" id="UP000179786"/>
    </source>
</evidence>
<protein>
    <submittedName>
        <fullName evidence="2">Uncharacterized protein</fullName>
    </submittedName>
</protein>
<reference evidence="2 3" key="1">
    <citation type="submission" date="2016-09" db="EMBL/GenBank/DDBJ databases">
        <title>Pseudoalteromonas amylolytica sp. nov., isolated from the surface seawater.</title>
        <authorList>
            <person name="Wu Y.-H."/>
            <person name="Cheng H."/>
            <person name="Jin X.-B."/>
            <person name="Wang C.-S."/>
            <person name="Xu X.-W."/>
        </authorList>
    </citation>
    <scope>NUCLEOTIDE SEQUENCE [LARGE SCALE GENOMIC DNA]</scope>
    <source>
        <strain evidence="2 3">JW1</strain>
    </source>
</reference>
<dbReference type="EMBL" id="MKJU01000022">
    <property type="protein sequence ID" value="OHU92111.1"/>
    <property type="molecule type" value="Genomic_DNA"/>
</dbReference>
<dbReference type="STRING" id="1859457.BET10_07225"/>
<organism evidence="2 3">
    <name type="scientific">Pseudoalteromonas amylolytica</name>
    <dbReference type="NCBI Taxonomy" id="1859457"/>
    <lineage>
        <taxon>Bacteria</taxon>
        <taxon>Pseudomonadati</taxon>
        <taxon>Pseudomonadota</taxon>
        <taxon>Gammaproteobacteria</taxon>
        <taxon>Alteromonadales</taxon>
        <taxon>Pseudoalteromonadaceae</taxon>
        <taxon>Pseudoalteromonas</taxon>
    </lineage>
</organism>
<dbReference type="Proteomes" id="UP000179786">
    <property type="component" value="Unassembled WGS sequence"/>
</dbReference>
<keyword evidence="3" id="KW-1185">Reference proteome</keyword>
<evidence type="ECO:0000313" key="2">
    <source>
        <dbReference type="EMBL" id="OHU92111.1"/>
    </source>
</evidence>
<dbReference type="RefSeq" id="WP_070983913.1">
    <property type="nucleotide sequence ID" value="NZ_MKJU01000022.1"/>
</dbReference>
<accession>A0A1S1MWI6</accession>
<feature type="region of interest" description="Disordered" evidence="1">
    <location>
        <begin position="212"/>
        <end position="239"/>
    </location>
</feature>
<feature type="region of interest" description="Disordered" evidence="1">
    <location>
        <begin position="1"/>
        <end position="58"/>
    </location>
</feature>
<proteinExistence type="predicted"/>
<evidence type="ECO:0000256" key="1">
    <source>
        <dbReference type="SAM" id="MobiDB-lite"/>
    </source>
</evidence>
<dbReference type="AlphaFoldDB" id="A0A1S1MWI6"/>
<name>A0A1S1MWI6_9GAMM</name>
<feature type="compositionally biased region" description="Basic and acidic residues" evidence="1">
    <location>
        <begin position="44"/>
        <end position="57"/>
    </location>
</feature>
<comment type="caution">
    <text evidence="2">The sequence shown here is derived from an EMBL/GenBank/DDBJ whole genome shotgun (WGS) entry which is preliminary data.</text>
</comment>
<gene>
    <name evidence="2" type="ORF">BET10_07225</name>
</gene>
<sequence>MNKEFEQAEATRSAKQRQEDIDQINQERAGIETSRIPKTGLLKAKHEERQREKEHKNRINSQLLSQAYQDAHDRTLRLLNDTEDLLYQALIQSKDDLFRIQTEHEKLLDKAITLPNGEKAFISEQGEVYNENGERLEIEDVQAIYASHPNAPSWEAFLASQEALIAANDKHDQLLIHEERLVELREELEDENNPPSMDRLESITQELRDVSAQISPKPDHDVALEVSHTQPVKVPDLSL</sequence>